<name>A0A8S5V7T4_9CAUD</name>
<evidence type="ECO:0000259" key="1">
    <source>
        <dbReference type="PROSITE" id="PS50943"/>
    </source>
</evidence>
<protein>
    <submittedName>
        <fullName evidence="2">Helix-turn-helix XRE-family like protein</fullName>
    </submittedName>
</protein>
<accession>A0A8S5V7T4</accession>
<dbReference type="EMBL" id="BK016215">
    <property type="protein sequence ID" value="DAG02780.1"/>
    <property type="molecule type" value="Genomic_DNA"/>
</dbReference>
<dbReference type="SUPFAM" id="SSF47413">
    <property type="entry name" value="lambda repressor-like DNA-binding domains"/>
    <property type="match status" value="1"/>
</dbReference>
<dbReference type="InterPro" id="IPR010982">
    <property type="entry name" value="Lambda_DNA-bd_dom_sf"/>
</dbReference>
<dbReference type="PROSITE" id="PS50943">
    <property type="entry name" value="HTH_CROC1"/>
    <property type="match status" value="1"/>
</dbReference>
<organism evidence="2">
    <name type="scientific">Siphoviridae sp. ctHn727</name>
    <dbReference type="NCBI Taxonomy" id="2825425"/>
    <lineage>
        <taxon>Viruses</taxon>
        <taxon>Duplodnaviria</taxon>
        <taxon>Heunggongvirae</taxon>
        <taxon>Uroviricota</taxon>
        <taxon>Caudoviricetes</taxon>
    </lineage>
</organism>
<dbReference type="CDD" id="cd00093">
    <property type="entry name" value="HTH_XRE"/>
    <property type="match status" value="1"/>
</dbReference>
<dbReference type="Gene3D" id="1.10.260.40">
    <property type="entry name" value="lambda repressor-like DNA-binding domains"/>
    <property type="match status" value="1"/>
</dbReference>
<sequence length="105" mass="11959">MKNESGLTTKEIAHLSKIPEPTLEKIFSGATKDPKLETMRQLVRVFDRTLDDLDDSQNIRKSPFTIEMNGLDRNDREIIMLLRKLTPDQKVVLIAALKAAIQQDP</sequence>
<evidence type="ECO:0000313" key="2">
    <source>
        <dbReference type="EMBL" id="DAG02780.1"/>
    </source>
</evidence>
<dbReference type="GO" id="GO:0003677">
    <property type="term" value="F:DNA binding"/>
    <property type="evidence" value="ECO:0007669"/>
    <property type="project" value="InterPro"/>
</dbReference>
<dbReference type="InterPro" id="IPR001387">
    <property type="entry name" value="Cro/C1-type_HTH"/>
</dbReference>
<feature type="domain" description="HTH cro/C1-type" evidence="1">
    <location>
        <begin position="6"/>
        <end position="53"/>
    </location>
</feature>
<reference evidence="2" key="1">
    <citation type="journal article" date="2021" name="Proc. Natl. Acad. Sci. U.S.A.">
        <title>A Catalog of Tens of Thousands of Viruses from Human Metagenomes Reveals Hidden Associations with Chronic Diseases.</title>
        <authorList>
            <person name="Tisza M.J."/>
            <person name="Buck C.B."/>
        </authorList>
    </citation>
    <scope>NUCLEOTIDE SEQUENCE</scope>
    <source>
        <strain evidence="2">CtHn727</strain>
    </source>
</reference>
<proteinExistence type="predicted"/>
<dbReference type="Pfam" id="PF01381">
    <property type="entry name" value="HTH_3"/>
    <property type="match status" value="1"/>
</dbReference>